<organism evidence="1 2">
    <name type="scientific">Taxus chinensis</name>
    <name type="common">Chinese yew</name>
    <name type="synonym">Taxus wallichiana var. chinensis</name>
    <dbReference type="NCBI Taxonomy" id="29808"/>
    <lineage>
        <taxon>Eukaryota</taxon>
        <taxon>Viridiplantae</taxon>
        <taxon>Streptophyta</taxon>
        <taxon>Embryophyta</taxon>
        <taxon>Tracheophyta</taxon>
        <taxon>Spermatophyta</taxon>
        <taxon>Pinopsida</taxon>
        <taxon>Pinidae</taxon>
        <taxon>Conifers II</taxon>
        <taxon>Cupressales</taxon>
        <taxon>Taxaceae</taxon>
        <taxon>Taxus</taxon>
    </lineage>
</organism>
<dbReference type="OMA" id="CWRIDEG"/>
<dbReference type="Pfam" id="PF13516">
    <property type="entry name" value="LRR_6"/>
    <property type="match status" value="1"/>
</dbReference>
<dbReference type="AlphaFoldDB" id="A0AA38GFB8"/>
<reference evidence="1 2" key="1">
    <citation type="journal article" date="2021" name="Nat. Plants">
        <title>The Taxus genome provides insights into paclitaxel biosynthesis.</title>
        <authorList>
            <person name="Xiong X."/>
            <person name="Gou J."/>
            <person name="Liao Q."/>
            <person name="Li Y."/>
            <person name="Zhou Q."/>
            <person name="Bi G."/>
            <person name="Li C."/>
            <person name="Du R."/>
            <person name="Wang X."/>
            <person name="Sun T."/>
            <person name="Guo L."/>
            <person name="Liang H."/>
            <person name="Lu P."/>
            <person name="Wu Y."/>
            <person name="Zhang Z."/>
            <person name="Ro D.K."/>
            <person name="Shang Y."/>
            <person name="Huang S."/>
            <person name="Yan J."/>
        </authorList>
    </citation>
    <scope>NUCLEOTIDE SEQUENCE [LARGE SCALE GENOMIC DNA]</scope>
    <source>
        <strain evidence="1">Ta-2019</strain>
    </source>
</reference>
<evidence type="ECO:0000313" key="1">
    <source>
        <dbReference type="EMBL" id="KAH9322452.1"/>
    </source>
</evidence>
<dbReference type="InterPro" id="IPR032675">
    <property type="entry name" value="LRR_dom_sf"/>
</dbReference>
<dbReference type="PANTHER" id="PTHR13318">
    <property type="entry name" value="PARTNER OF PAIRED, ISOFORM B-RELATED"/>
    <property type="match status" value="1"/>
</dbReference>
<gene>
    <name evidence="1" type="ORF">KI387_017091</name>
</gene>
<sequence length="299" mass="33162">MVDPRLSSLVSYETLEKLVDTRQISEGVQCPVLQKSHLVASLNNLQEVNISRCWRFHEDDIIEWLRLSSPSVRIFKSQYCSQLKVSILDKLSQACSIIEEADLSVDISPVAAQKVSVLHVSCEVYLGSRSSSNWTLLRRPILSNLTRLSLKGHTDIRDNDLVTIAALSPSISVLNIDGCISLTDLGISCFLNFCTQLRSLHAAWTSFGQHSIKALLSISTDNDSLMLEHEFSLSLNSLSSLVELDIGGCKDIDQAFLINYMASACSLSYLSLRHTNLDDEGLYAFKGTSLKELDVCETL</sequence>
<feature type="non-terminal residue" evidence="1">
    <location>
        <position position="1"/>
    </location>
</feature>
<name>A0AA38GFB8_TAXCH</name>
<accession>A0AA38GFB8</accession>
<proteinExistence type="predicted"/>
<comment type="caution">
    <text evidence="1">The sequence shown here is derived from an EMBL/GenBank/DDBJ whole genome shotgun (WGS) entry which is preliminary data.</text>
</comment>
<dbReference type="SUPFAM" id="SSF52047">
    <property type="entry name" value="RNI-like"/>
    <property type="match status" value="1"/>
</dbReference>
<protein>
    <submittedName>
        <fullName evidence="1">Uncharacterized protein</fullName>
    </submittedName>
</protein>
<dbReference type="InterPro" id="IPR001611">
    <property type="entry name" value="Leu-rich_rpt"/>
</dbReference>
<evidence type="ECO:0000313" key="2">
    <source>
        <dbReference type="Proteomes" id="UP000824469"/>
    </source>
</evidence>
<keyword evidence="2" id="KW-1185">Reference proteome</keyword>
<dbReference type="Gene3D" id="3.80.10.10">
    <property type="entry name" value="Ribonuclease Inhibitor"/>
    <property type="match status" value="2"/>
</dbReference>
<dbReference type="GO" id="GO:0019005">
    <property type="term" value="C:SCF ubiquitin ligase complex"/>
    <property type="evidence" value="ECO:0007669"/>
    <property type="project" value="TreeGrafter"/>
</dbReference>
<dbReference type="EMBL" id="JAHRHJ020000003">
    <property type="protein sequence ID" value="KAH9322452.1"/>
    <property type="molecule type" value="Genomic_DNA"/>
</dbReference>
<dbReference type="GO" id="GO:0031146">
    <property type="term" value="P:SCF-dependent proteasomal ubiquitin-dependent protein catabolic process"/>
    <property type="evidence" value="ECO:0007669"/>
    <property type="project" value="TreeGrafter"/>
</dbReference>
<dbReference type="Proteomes" id="UP000824469">
    <property type="component" value="Unassembled WGS sequence"/>
</dbReference>